<dbReference type="OrthoDB" id="6615450at2759"/>
<sequence>MFDLLGTLSLFWGIVNSASYQRYGDQYSSTPYPGYSSYSTISNPFQIPYKSNTYGSDVANFPEATRYPNYSPGYSTPGYGSYNTMKSNLFYPPGYSTDQYAGYGQSFSSYEVPFMNNMRDYCVNRSPQTGIWVDRLMGMWYGVEIIQHLAGDARVDRYRTCVVIHISEPLDRPSTENQLFHVQQINAKFRQQYRSLRLLWDEAGQTVEYSLYFRNDSAGYWQVLNEQNGTLAIRPNYQQFSGTVQVLKAVNDHLVLNFCQEPANGRTAQLFSALFSREPGRMPRWEIESVHSLLQNKKLSVASRRMVCGGAEKPFFSIALTSVMVFFSRLVRSG</sequence>
<proteinExistence type="predicted"/>
<dbReference type="AlphaFoldDB" id="A0A6J2JFR5"/>
<evidence type="ECO:0000256" key="1">
    <source>
        <dbReference type="SAM" id="SignalP"/>
    </source>
</evidence>
<keyword evidence="1" id="KW-0732">Signal</keyword>
<dbReference type="RefSeq" id="XP_028028410.1">
    <property type="nucleotide sequence ID" value="XM_028172609.1"/>
</dbReference>
<evidence type="ECO:0000313" key="3">
    <source>
        <dbReference type="RefSeq" id="XP_028028410.1"/>
    </source>
</evidence>
<accession>A0A6J2JFR5</accession>
<name>A0A6J2JFR5_BOMMA</name>
<feature type="chain" id="PRO_5027020149" evidence="1">
    <location>
        <begin position="18"/>
        <end position="334"/>
    </location>
</feature>
<dbReference type="KEGG" id="bman:114241691"/>
<evidence type="ECO:0000313" key="2">
    <source>
        <dbReference type="Proteomes" id="UP000504629"/>
    </source>
</evidence>
<reference evidence="3" key="1">
    <citation type="submission" date="2025-08" db="UniProtKB">
        <authorList>
            <consortium name="RefSeq"/>
        </authorList>
    </citation>
    <scope>IDENTIFICATION</scope>
    <source>
        <tissue evidence="3">Silk gland</tissue>
    </source>
</reference>
<dbReference type="GeneID" id="114241691"/>
<organism evidence="2 3">
    <name type="scientific">Bombyx mandarina</name>
    <name type="common">Wild silk moth</name>
    <name type="synonym">Wild silkworm</name>
    <dbReference type="NCBI Taxonomy" id="7092"/>
    <lineage>
        <taxon>Eukaryota</taxon>
        <taxon>Metazoa</taxon>
        <taxon>Ecdysozoa</taxon>
        <taxon>Arthropoda</taxon>
        <taxon>Hexapoda</taxon>
        <taxon>Insecta</taxon>
        <taxon>Pterygota</taxon>
        <taxon>Neoptera</taxon>
        <taxon>Endopterygota</taxon>
        <taxon>Lepidoptera</taxon>
        <taxon>Glossata</taxon>
        <taxon>Ditrysia</taxon>
        <taxon>Bombycoidea</taxon>
        <taxon>Bombycidae</taxon>
        <taxon>Bombycinae</taxon>
        <taxon>Bombyx</taxon>
    </lineage>
</organism>
<feature type="signal peptide" evidence="1">
    <location>
        <begin position="1"/>
        <end position="17"/>
    </location>
</feature>
<dbReference type="Proteomes" id="UP000504629">
    <property type="component" value="Unplaced"/>
</dbReference>
<gene>
    <name evidence="3" type="primary">LOC114241691</name>
</gene>
<keyword evidence="2" id="KW-1185">Reference proteome</keyword>
<protein>
    <submittedName>
        <fullName evidence="3">Uncharacterized protein LOC114241691</fullName>
    </submittedName>
</protein>